<keyword evidence="4" id="KW-0274">FAD</keyword>
<dbReference type="PANTHER" id="PTHR43876:SF7">
    <property type="entry name" value="UBIQUINONE BIOSYNTHESIS MONOOXYGENASE COQ6, MITOCHONDRIAL"/>
    <property type="match status" value="1"/>
</dbReference>
<comment type="similarity">
    <text evidence="2">Belongs to the UbiH/COQ6 family.</text>
</comment>
<keyword evidence="3" id="KW-0285">Flavoprotein</keyword>
<dbReference type="NCBIfam" id="TIGR01988">
    <property type="entry name" value="Ubi-OHases"/>
    <property type="match status" value="1"/>
</dbReference>
<evidence type="ECO:0000256" key="3">
    <source>
        <dbReference type="ARBA" id="ARBA00022630"/>
    </source>
</evidence>
<comment type="cofactor">
    <cofactor evidence="1">
        <name>FAD</name>
        <dbReference type="ChEBI" id="CHEBI:57692"/>
    </cofactor>
</comment>
<evidence type="ECO:0000256" key="5">
    <source>
        <dbReference type="ARBA" id="ARBA00023002"/>
    </source>
</evidence>
<dbReference type="EMBL" id="QBLH01000490">
    <property type="protein sequence ID" value="TGZ55125.1"/>
    <property type="molecule type" value="Genomic_DNA"/>
</dbReference>
<dbReference type="GO" id="GO:0004497">
    <property type="term" value="F:monooxygenase activity"/>
    <property type="evidence" value="ECO:0007669"/>
    <property type="project" value="UniProtKB-KW"/>
</dbReference>
<evidence type="ECO:0000313" key="8">
    <source>
        <dbReference type="EMBL" id="TGZ55125.1"/>
    </source>
</evidence>
<dbReference type="SUPFAM" id="SSF51905">
    <property type="entry name" value="FAD/NAD(P)-binding domain"/>
    <property type="match status" value="1"/>
</dbReference>
<dbReference type="InterPro" id="IPR010971">
    <property type="entry name" value="UbiH/COQ6"/>
</dbReference>
<dbReference type="InterPro" id="IPR036188">
    <property type="entry name" value="FAD/NAD-bd_sf"/>
</dbReference>
<dbReference type="GO" id="GO:0016705">
    <property type="term" value="F:oxidoreductase activity, acting on paired donors, with incorporation or reduction of molecular oxygen"/>
    <property type="evidence" value="ECO:0007669"/>
    <property type="project" value="InterPro"/>
</dbReference>
<accession>A0A4S2KY71</accession>
<protein>
    <submittedName>
        <fullName evidence="8">Ubiquinone biosynthesis monooxygenase COQ6, mitochondrial</fullName>
    </submittedName>
</protein>
<dbReference type="Proteomes" id="UP000310200">
    <property type="component" value="Unassembled WGS sequence"/>
</dbReference>
<evidence type="ECO:0000313" key="9">
    <source>
        <dbReference type="Proteomes" id="UP000310200"/>
    </source>
</evidence>
<dbReference type="InterPro" id="IPR051205">
    <property type="entry name" value="UbiH/COQ6_monooxygenase"/>
</dbReference>
<sequence length="353" mass="39273">MQVWEACSDAMITFDEDLLNNNLAYIVENDLLLHAVNKQLSEMENVTVIYDSKVANIKLPKISMEFVTVQLQSGEQYRTRLLVGADGVNSLVRKAMGVIYLNWQYNQSGIVATLKLSEPTENIVAWQRFLPTGPIALLPLTDSISSLVWSITSEKAKELMKVSEEEFVDRINEALWRTYPKSSIVETGMYGFHWLLSRLALKTNASRQMPPSVAAIVEGSRAAFPLGFGHASSYVQPGTVLVGDAAHRVHPLAGQGVNLGFGDVTELTQILAEAVVNGSHLNDIHYLRKYETSRQRHNVPMMFAIDGLCRFYQYTTAPVVLGRSLGLQLVDAVPPFKRLLMQQAAGNNIFKKC</sequence>
<dbReference type="GO" id="GO:0006744">
    <property type="term" value="P:ubiquinone biosynthetic process"/>
    <property type="evidence" value="ECO:0007669"/>
    <property type="project" value="InterPro"/>
</dbReference>
<feature type="domain" description="FAD-binding" evidence="7">
    <location>
        <begin position="231"/>
        <end position="297"/>
    </location>
</feature>
<dbReference type="FunFam" id="3.50.50.60:FF:000021">
    <property type="entry name" value="Ubiquinone biosynthesis monooxygenase COQ6"/>
    <property type="match status" value="1"/>
</dbReference>
<dbReference type="PANTHER" id="PTHR43876">
    <property type="entry name" value="UBIQUINONE BIOSYNTHESIS MONOOXYGENASE COQ6, MITOCHONDRIAL"/>
    <property type="match status" value="1"/>
</dbReference>
<evidence type="ECO:0000256" key="2">
    <source>
        <dbReference type="ARBA" id="ARBA00005349"/>
    </source>
</evidence>
<comment type="caution">
    <text evidence="8">The sequence shown here is derived from an EMBL/GenBank/DDBJ whole genome shotgun (WGS) entry which is preliminary data.</text>
</comment>
<dbReference type="GO" id="GO:0071949">
    <property type="term" value="F:FAD binding"/>
    <property type="evidence" value="ECO:0007669"/>
    <property type="project" value="InterPro"/>
</dbReference>
<dbReference type="PROSITE" id="PS01304">
    <property type="entry name" value="UBIH"/>
    <property type="match status" value="1"/>
</dbReference>
<keyword evidence="6 8" id="KW-0503">Monooxygenase</keyword>
<dbReference type="InterPro" id="IPR018168">
    <property type="entry name" value="Ubi_Hdrlase_CS"/>
</dbReference>
<dbReference type="Pfam" id="PF01494">
    <property type="entry name" value="FAD_binding_3"/>
    <property type="match status" value="2"/>
</dbReference>
<dbReference type="GO" id="GO:0005739">
    <property type="term" value="C:mitochondrion"/>
    <property type="evidence" value="ECO:0007669"/>
    <property type="project" value="TreeGrafter"/>
</dbReference>
<dbReference type="STRING" id="300112.A0A4S2KY71"/>
<evidence type="ECO:0000256" key="1">
    <source>
        <dbReference type="ARBA" id="ARBA00001974"/>
    </source>
</evidence>
<name>A0A4S2KY71_9HYME</name>
<reference evidence="8 9" key="1">
    <citation type="journal article" date="2019" name="Philos. Trans. R. Soc. Lond., B, Biol. Sci.">
        <title>Ant behaviour and brain gene expression of defending hosts depend on the ecological success of the intruding social parasite.</title>
        <authorList>
            <person name="Kaur R."/>
            <person name="Stoldt M."/>
            <person name="Jongepier E."/>
            <person name="Feldmeyer B."/>
            <person name="Menzel F."/>
            <person name="Bornberg-Bauer E."/>
            <person name="Foitzik S."/>
        </authorList>
    </citation>
    <scope>NUCLEOTIDE SEQUENCE [LARGE SCALE GENOMIC DNA]</scope>
    <source>
        <tissue evidence="8">Whole body</tissue>
    </source>
</reference>
<dbReference type="PRINTS" id="PR00420">
    <property type="entry name" value="RNGMNOXGNASE"/>
</dbReference>
<keyword evidence="9" id="KW-1185">Reference proteome</keyword>
<evidence type="ECO:0000259" key="7">
    <source>
        <dbReference type="Pfam" id="PF01494"/>
    </source>
</evidence>
<keyword evidence="8" id="KW-0830">Ubiquinone</keyword>
<dbReference type="InterPro" id="IPR002938">
    <property type="entry name" value="FAD-bd"/>
</dbReference>
<dbReference type="Gene3D" id="3.50.50.60">
    <property type="entry name" value="FAD/NAD(P)-binding domain"/>
    <property type="match status" value="2"/>
</dbReference>
<keyword evidence="5" id="KW-0560">Oxidoreductase</keyword>
<evidence type="ECO:0000256" key="4">
    <source>
        <dbReference type="ARBA" id="ARBA00022827"/>
    </source>
</evidence>
<proteinExistence type="inferred from homology"/>
<evidence type="ECO:0000256" key="6">
    <source>
        <dbReference type="ARBA" id="ARBA00023033"/>
    </source>
</evidence>
<organism evidence="8 9">
    <name type="scientific">Temnothorax longispinosus</name>
    <dbReference type="NCBI Taxonomy" id="300112"/>
    <lineage>
        <taxon>Eukaryota</taxon>
        <taxon>Metazoa</taxon>
        <taxon>Ecdysozoa</taxon>
        <taxon>Arthropoda</taxon>
        <taxon>Hexapoda</taxon>
        <taxon>Insecta</taxon>
        <taxon>Pterygota</taxon>
        <taxon>Neoptera</taxon>
        <taxon>Endopterygota</taxon>
        <taxon>Hymenoptera</taxon>
        <taxon>Apocrita</taxon>
        <taxon>Aculeata</taxon>
        <taxon>Formicoidea</taxon>
        <taxon>Formicidae</taxon>
        <taxon>Myrmicinae</taxon>
        <taxon>Temnothorax</taxon>
    </lineage>
</organism>
<gene>
    <name evidence="8" type="ORF">DBV15_10017</name>
</gene>
<dbReference type="FunFam" id="3.30.9.10:FF:000111">
    <property type="entry name" value="Ubiquinone biosynthesis monooxygenase COQ6, mitochondrial"/>
    <property type="match status" value="1"/>
</dbReference>
<feature type="domain" description="FAD-binding" evidence="7">
    <location>
        <begin position="72"/>
        <end position="175"/>
    </location>
</feature>
<dbReference type="AlphaFoldDB" id="A0A4S2KY71"/>